<dbReference type="Gene3D" id="3.10.129.10">
    <property type="entry name" value="Hotdog Thioesterase"/>
    <property type="match status" value="1"/>
</dbReference>
<dbReference type="CDD" id="cd03443">
    <property type="entry name" value="PaaI_thioesterase"/>
    <property type="match status" value="1"/>
</dbReference>
<feature type="domain" description="Thioesterase" evidence="1">
    <location>
        <begin position="65"/>
        <end position="137"/>
    </location>
</feature>
<sequence>MTFEQVLIAARNNKDYRALIESIPYAQLIGLQALEQNQRADEPSTPRFYLPKNPNNIGNPILPAIHGGVIGGFMEMSASLHLLMTMDSVAMPKIIDFSLDYLRAGRHQDTYAECQVWRQGNRVANVAITAWQSDIDQPIATARAHFLLV</sequence>
<evidence type="ECO:0000259" key="1">
    <source>
        <dbReference type="Pfam" id="PF03061"/>
    </source>
</evidence>
<dbReference type="Pfam" id="PF03061">
    <property type="entry name" value="4HBT"/>
    <property type="match status" value="1"/>
</dbReference>
<dbReference type="AlphaFoldDB" id="A0A160TCY9"/>
<name>A0A160TCY9_9ZZZZ</name>
<organism evidence="2">
    <name type="scientific">hydrothermal vent metagenome</name>
    <dbReference type="NCBI Taxonomy" id="652676"/>
    <lineage>
        <taxon>unclassified sequences</taxon>
        <taxon>metagenomes</taxon>
        <taxon>ecological metagenomes</taxon>
    </lineage>
</organism>
<evidence type="ECO:0000313" key="2">
    <source>
        <dbReference type="EMBL" id="CUS42405.1"/>
    </source>
</evidence>
<dbReference type="InterPro" id="IPR029069">
    <property type="entry name" value="HotDog_dom_sf"/>
</dbReference>
<proteinExistence type="predicted"/>
<dbReference type="InterPro" id="IPR006683">
    <property type="entry name" value="Thioestr_dom"/>
</dbReference>
<dbReference type="EMBL" id="CZQC01000066">
    <property type="protein sequence ID" value="CUS42405.1"/>
    <property type="molecule type" value="Genomic_DNA"/>
</dbReference>
<accession>A0A160TCY9</accession>
<reference evidence="2" key="1">
    <citation type="submission" date="2015-10" db="EMBL/GenBank/DDBJ databases">
        <authorList>
            <person name="Gilbert D.G."/>
        </authorList>
    </citation>
    <scope>NUCLEOTIDE SEQUENCE</scope>
</reference>
<protein>
    <recommendedName>
        <fullName evidence="1">Thioesterase domain-containing protein</fullName>
    </recommendedName>
</protein>
<dbReference type="SUPFAM" id="SSF54637">
    <property type="entry name" value="Thioesterase/thiol ester dehydrase-isomerase"/>
    <property type="match status" value="1"/>
</dbReference>
<gene>
    <name evidence="2" type="ORF">MGWOODY_Tha170</name>
</gene>